<dbReference type="GO" id="GO:0003676">
    <property type="term" value="F:nucleic acid binding"/>
    <property type="evidence" value="ECO:0007669"/>
    <property type="project" value="InterPro"/>
</dbReference>
<organism evidence="1">
    <name type="scientific">Lepeophtheirus salmonis</name>
    <name type="common">Salmon louse</name>
    <name type="synonym">Caligus salmonis</name>
    <dbReference type="NCBI Taxonomy" id="72036"/>
    <lineage>
        <taxon>Eukaryota</taxon>
        <taxon>Metazoa</taxon>
        <taxon>Ecdysozoa</taxon>
        <taxon>Arthropoda</taxon>
        <taxon>Crustacea</taxon>
        <taxon>Multicrustacea</taxon>
        <taxon>Hexanauplia</taxon>
        <taxon>Copepoda</taxon>
        <taxon>Siphonostomatoida</taxon>
        <taxon>Caligidae</taxon>
        <taxon>Lepeophtheirus</taxon>
    </lineage>
</organism>
<dbReference type="AlphaFoldDB" id="A0A0K2VHH5"/>
<evidence type="ECO:0000313" key="1">
    <source>
        <dbReference type="EMBL" id="CDW49918.1"/>
    </source>
</evidence>
<accession>A0A0K2VHH5</accession>
<name>A0A0K2VHH5_LEPSM</name>
<dbReference type="EMBL" id="HACA01032557">
    <property type="protein sequence ID" value="CDW49918.1"/>
    <property type="molecule type" value="Transcribed_RNA"/>
</dbReference>
<protein>
    <submittedName>
        <fullName evidence="1">Putative LOC101236796 [Hydra vulgaris]</fullName>
    </submittedName>
</protein>
<proteinExistence type="predicted"/>
<reference evidence="1" key="1">
    <citation type="submission" date="2014-05" db="EMBL/GenBank/DDBJ databases">
        <authorList>
            <person name="Chronopoulou M."/>
        </authorList>
    </citation>
    <scope>NUCLEOTIDE SEQUENCE</scope>
    <source>
        <tissue evidence="1">Whole organism</tissue>
    </source>
</reference>
<dbReference type="Gene3D" id="3.30.420.10">
    <property type="entry name" value="Ribonuclease H-like superfamily/Ribonuclease H"/>
    <property type="match status" value="1"/>
</dbReference>
<dbReference type="InterPro" id="IPR036397">
    <property type="entry name" value="RNaseH_sf"/>
</dbReference>
<sequence length="85" mass="10194">MRGTKCSRRGVRLSKTCHVLLIIFFDICGPVHHVFILKGQMVNKDYYLDVLRRLCYKIRQKKTYLWKNNSFILYNDNAPSHRAKY</sequence>